<accession>A0A067PL80</accession>
<protein>
    <submittedName>
        <fullName evidence="1">Uncharacterized protein</fullName>
    </submittedName>
</protein>
<dbReference type="Proteomes" id="UP000027265">
    <property type="component" value="Unassembled WGS sequence"/>
</dbReference>
<evidence type="ECO:0000313" key="1">
    <source>
        <dbReference type="EMBL" id="KDQ55559.1"/>
    </source>
</evidence>
<dbReference type="InterPro" id="IPR054208">
    <property type="entry name" value="DUF6914"/>
</dbReference>
<sequence length="231" mass="26054">MYSNTFQPLDHPVVASNQTGKNRLYVVFSTQRHRWEPEIKYHTSLILSPKKPASPTALESWRYQVAHTMRDRGIGWEYESTQVANGGPEVVEGPNGPVGGIIVAAVMLSKIDLDISPTQLSVRLREVPVWETAEDRGARQWIWRAIRHLENENLIPPLHINPDQLWKNGYQFAEGVENELGFPGSVLEAESQAVSGSGRRWKGKGKGKVNNSKIPVCDVFGYRLKSELRRT</sequence>
<keyword evidence="2" id="KW-1185">Reference proteome</keyword>
<reference evidence="2" key="1">
    <citation type="journal article" date="2014" name="Proc. Natl. Acad. Sci. U.S.A.">
        <title>Extensive sampling of basidiomycete genomes demonstrates inadequacy of the white-rot/brown-rot paradigm for wood decay fungi.</title>
        <authorList>
            <person name="Riley R."/>
            <person name="Salamov A.A."/>
            <person name="Brown D.W."/>
            <person name="Nagy L.G."/>
            <person name="Floudas D."/>
            <person name="Held B.W."/>
            <person name="Levasseur A."/>
            <person name="Lombard V."/>
            <person name="Morin E."/>
            <person name="Otillar R."/>
            <person name="Lindquist E.A."/>
            <person name="Sun H."/>
            <person name="LaButti K.M."/>
            <person name="Schmutz J."/>
            <person name="Jabbour D."/>
            <person name="Luo H."/>
            <person name="Baker S.E."/>
            <person name="Pisabarro A.G."/>
            <person name="Walton J.D."/>
            <person name="Blanchette R.A."/>
            <person name="Henrissat B."/>
            <person name="Martin F."/>
            <person name="Cullen D."/>
            <person name="Hibbett D.S."/>
            <person name="Grigoriev I.V."/>
        </authorList>
    </citation>
    <scope>NUCLEOTIDE SEQUENCE [LARGE SCALE GENOMIC DNA]</scope>
    <source>
        <strain evidence="2">MUCL 33604</strain>
    </source>
</reference>
<dbReference type="HOGENOM" id="CLU_095770_0_0_1"/>
<dbReference type="AlphaFoldDB" id="A0A067PL80"/>
<dbReference type="OrthoDB" id="2679825at2759"/>
<evidence type="ECO:0000313" key="2">
    <source>
        <dbReference type="Proteomes" id="UP000027265"/>
    </source>
</evidence>
<dbReference type="InParanoid" id="A0A067PL80"/>
<dbReference type="EMBL" id="KL197724">
    <property type="protein sequence ID" value="KDQ55559.1"/>
    <property type="molecule type" value="Genomic_DNA"/>
</dbReference>
<organism evidence="1 2">
    <name type="scientific">Jaapia argillacea MUCL 33604</name>
    <dbReference type="NCBI Taxonomy" id="933084"/>
    <lineage>
        <taxon>Eukaryota</taxon>
        <taxon>Fungi</taxon>
        <taxon>Dikarya</taxon>
        <taxon>Basidiomycota</taxon>
        <taxon>Agaricomycotina</taxon>
        <taxon>Agaricomycetes</taxon>
        <taxon>Agaricomycetidae</taxon>
        <taxon>Jaapiales</taxon>
        <taxon>Jaapiaceae</taxon>
        <taxon>Jaapia</taxon>
    </lineage>
</organism>
<dbReference type="Pfam" id="PF21858">
    <property type="entry name" value="DUF6914"/>
    <property type="match status" value="1"/>
</dbReference>
<gene>
    <name evidence="1" type="ORF">JAAARDRAFT_36987</name>
</gene>
<proteinExistence type="predicted"/>
<name>A0A067PL80_9AGAM</name>